<dbReference type="InterPro" id="IPR016163">
    <property type="entry name" value="Ald_DH_C"/>
</dbReference>
<dbReference type="SUPFAM" id="SSF53720">
    <property type="entry name" value="ALDH-like"/>
    <property type="match status" value="1"/>
</dbReference>
<evidence type="ECO:0000313" key="3">
    <source>
        <dbReference type="Proteomes" id="UP000326865"/>
    </source>
</evidence>
<dbReference type="Gene3D" id="3.40.605.10">
    <property type="entry name" value="Aldehyde Dehydrogenase, Chain A, domain 1"/>
    <property type="match status" value="1"/>
</dbReference>
<comment type="caution">
    <text evidence="2">The sequence shown here is derived from an EMBL/GenBank/DDBJ whole genome shotgun (WGS) entry which is preliminary data.</text>
</comment>
<gene>
    <name evidence="2" type="ORF">DM867_09325</name>
</gene>
<dbReference type="GO" id="GO:0016620">
    <property type="term" value="F:oxidoreductase activity, acting on the aldehyde or oxo group of donors, NAD or NADP as acceptor"/>
    <property type="evidence" value="ECO:0007669"/>
    <property type="project" value="InterPro"/>
</dbReference>
<dbReference type="InterPro" id="IPR015590">
    <property type="entry name" value="Aldehyde_DH_dom"/>
</dbReference>
<dbReference type="Gene3D" id="3.40.309.10">
    <property type="entry name" value="Aldehyde Dehydrogenase, Chain A, domain 2"/>
    <property type="match status" value="1"/>
</dbReference>
<feature type="domain" description="Aldehyde dehydrogenase" evidence="1">
    <location>
        <begin position="96"/>
        <end position="274"/>
    </location>
</feature>
<dbReference type="PANTHER" id="PTHR11699">
    <property type="entry name" value="ALDEHYDE DEHYDROGENASE-RELATED"/>
    <property type="match status" value="1"/>
</dbReference>
<sequence length="468" mass="49520">MSTGTSEQDPERVVRQCIETGRDAMEQIQQYDQSQTDDLARAAAWAVYQENRAESLVQSTLKATEFGNGADKREKLRSRVKGILHDTLGQPSVGEIPTDRDGVVEIAKPVGVIGGLVPSTNPAPSVANLAILALKGRNALVISASPSGIIPATEAVEYIRNELARIGAPRDLVQVLPQPASKAKSNALLEQADLLQVTGSAANVAAGQTAGTPNYSVSEGNPIALVDTGADLGAVAERVGASAGYDNGTTCIAESCLVAPTEVYAELRQALADQGGYLCTREETDLLRETLFTDGHLNRDVIGLAAETLAAEAGIENSEISEPDLLIVEAGDIDEDPLVTECLSPILATVDVSDFETGLDVTRRILAREGAGHSVAVHTNDSHRAVNAGRTLDTCRVVVNQPNLGSSGTFENGLTHTLSMGGGTWAGNQLDENLSYRHFIQTTRVAFRQERDEPSAADVFGSYEGFDD</sequence>
<dbReference type="EMBL" id="QKKZ01000003">
    <property type="protein sequence ID" value="KAB7513975.1"/>
    <property type="molecule type" value="Genomic_DNA"/>
</dbReference>
<dbReference type="Pfam" id="PF00171">
    <property type="entry name" value="Aldedh"/>
    <property type="match status" value="1"/>
</dbReference>
<accession>A0A5N5U5Y7</accession>
<proteinExistence type="predicted"/>
<protein>
    <submittedName>
        <fullName evidence="2">Aldehyde dehydrogenase family protein</fullName>
    </submittedName>
</protein>
<reference evidence="2 3" key="1">
    <citation type="submission" date="2019-10" db="EMBL/GenBank/DDBJ databases">
        <title>Unraveling microbial dark matter from salterns through culturing: the case of the genus Halosegnis.</title>
        <authorList>
            <person name="Duran-Viseras A."/>
            <person name="Andrei A.-S."/>
            <person name="Vera-Gargallo B."/>
            <person name="Ghai R."/>
            <person name="Sanchez-Porro C."/>
            <person name="Ventosa A."/>
        </authorList>
    </citation>
    <scope>NUCLEOTIDE SEQUENCE [LARGE SCALE GENOMIC DNA]</scope>
    <source>
        <strain evidence="2 3">F18-79</strain>
    </source>
</reference>
<dbReference type="AlphaFoldDB" id="A0A5N5U5Y7"/>
<dbReference type="InterPro" id="IPR016162">
    <property type="entry name" value="Ald_DH_N"/>
</dbReference>
<keyword evidence="3" id="KW-1185">Reference proteome</keyword>
<evidence type="ECO:0000259" key="1">
    <source>
        <dbReference type="Pfam" id="PF00171"/>
    </source>
</evidence>
<dbReference type="InterPro" id="IPR016161">
    <property type="entry name" value="Ald_DH/histidinol_DH"/>
</dbReference>
<dbReference type="Proteomes" id="UP000326865">
    <property type="component" value="Unassembled WGS sequence"/>
</dbReference>
<name>A0A5N5U5Y7_9EURY</name>
<organism evidence="2 3">
    <name type="scientific">Halosegnis rubeus</name>
    <dbReference type="NCBI Taxonomy" id="2212850"/>
    <lineage>
        <taxon>Archaea</taxon>
        <taxon>Methanobacteriati</taxon>
        <taxon>Methanobacteriota</taxon>
        <taxon>Stenosarchaea group</taxon>
        <taxon>Halobacteria</taxon>
        <taxon>Halobacteriales</taxon>
        <taxon>Natronomonadaceae</taxon>
        <taxon>Halosegnis</taxon>
    </lineage>
</organism>
<evidence type="ECO:0000313" key="2">
    <source>
        <dbReference type="EMBL" id="KAB7513975.1"/>
    </source>
</evidence>